<dbReference type="Pfam" id="PF13280">
    <property type="entry name" value="WYL"/>
    <property type="match status" value="1"/>
</dbReference>
<dbReference type="RefSeq" id="WP_218325062.1">
    <property type="nucleotide sequence ID" value="NZ_JAHUZB010000002.1"/>
</dbReference>
<dbReference type="InterPro" id="IPR013196">
    <property type="entry name" value="HTH_11"/>
</dbReference>
<keyword evidence="1" id="KW-0805">Transcription regulation</keyword>
<keyword evidence="5" id="KW-1185">Reference proteome</keyword>
<gene>
    <name evidence="4" type="ORF">KUA55_04885</name>
</gene>
<evidence type="ECO:0000256" key="2">
    <source>
        <dbReference type="ARBA" id="ARBA00023163"/>
    </source>
</evidence>
<sequence>MDSRLFQILYILLERGSITAKELAEKFEVSPRTIYRDVDTLSGSGIPVYAMQGKGGGIFINEDFALNRSVLSKEEQLQILTAVQGLSILPSTFDDDLLTKHGGLFQHRQAGWLEIDFSDWGQKNQEVFVNIREAIIHKKRLCILYLSQEAVDSERTVEPFKLVFKQNAWYLYGYCLKKEANRIFKLSRIRKVQILDEYFSRNYEGKIFESKESLALPETLITLKFKKDQLSQVKENYQKYTQLGDGSLLVKEKYPISEGFYAFILSLGANVEVVEPLDIREELIKRIQTMANNY</sequence>
<dbReference type="EMBL" id="JAHUZB010000002">
    <property type="protein sequence ID" value="MBV7390006.1"/>
    <property type="molecule type" value="Genomic_DNA"/>
</dbReference>
<dbReference type="InterPro" id="IPR051534">
    <property type="entry name" value="CBASS_pafABC_assoc_protein"/>
</dbReference>
<dbReference type="Pfam" id="PF08279">
    <property type="entry name" value="HTH_11"/>
    <property type="match status" value="1"/>
</dbReference>
<feature type="domain" description="HTH deoR-type" evidence="3">
    <location>
        <begin position="1"/>
        <end position="59"/>
    </location>
</feature>
<protein>
    <submittedName>
        <fullName evidence="4">YafY family transcriptional regulator</fullName>
    </submittedName>
</protein>
<accession>A0ABS6TAS2</accession>
<dbReference type="PANTHER" id="PTHR34580">
    <property type="match status" value="1"/>
</dbReference>
<dbReference type="PROSITE" id="PS52050">
    <property type="entry name" value="WYL"/>
    <property type="match status" value="1"/>
</dbReference>
<evidence type="ECO:0000313" key="5">
    <source>
        <dbReference type="Proteomes" id="UP000774130"/>
    </source>
</evidence>
<dbReference type="InterPro" id="IPR057727">
    <property type="entry name" value="WCX_dom"/>
</dbReference>
<keyword evidence="2" id="KW-0804">Transcription</keyword>
<comment type="caution">
    <text evidence="4">The sequence shown here is derived from an EMBL/GenBank/DDBJ whole genome shotgun (WGS) entry which is preliminary data.</text>
</comment>
<evidence type="ECO:0000313" key="4">
    <source>
        <dbReference type="EMBL" id="MBV7390006.1"/>
    </source>
</evidence>
<dbReference type="InterPro" id="IPR001034">
    <property type="entry name" value="DeoR_HTH"/>
</dbReference>
<dbReference type="Pfam" id="PF25583">
    <property type="entry name" value="WCX"/>
    <property type="match status" value="1"/>
</dbReference>
<name>A0ABS6TAS2_9ENTE</name>
<dbReference type="InterPro" id="IPR028349">
    <property type="entry name" value="PafC-like"/>
</dbReference>
<dbReference type="Proteomes" id="UP000774130">
    <property type="component" value="Unassembled WGS sequence"/>
</dbReference>
<dbReference type="PROSITE" id="PS51000">
    <property type="entry name" value="HTH_DEOR_2"/>
    <property type="match status" value="1"/>
</dbReference>
<organism evidence="4 5">
    <name type="scientific">Enterococcus alishanensis</name>
    <dbReference type="NCBI Taxonomy" id="1303817"/>
    <lineage>
        <taxon>Bacteria</taxon>
        <taxon>Bacillati</taxon>
        <taxon>Bacillota</taxon>
        <taxon>Bacilli</taxon>
        <taxon>Lactobacillales</taxon>
        <taxon>Enterococcaceae</taxon>
        <taxon>Enterococcus</taxon>
    </lineage>
</organism>
<reference evidence="4 5" key="1">
    <citation type="submission" date="2021-06" db="EMBL/GenBank/DDBJ databases">
        <title>Enterococcus alishanensis sp. nov., a novel lactic acid bacterium isolated from fresh coffee beans.</title>
        <authorList>
            <person name="Chen Y.-S."/>
        </authorList>
    </citation>
    <scope>NUCLEOTIDE SEQUENCE [LARGE SCALE GENOMIC DNA]</scope>
    <source>
        <strain evidence="4 5">ALS3</strain>
    </source>
</reference>
<evidence type="ECO:0000259" key="3">
    <source>
        <dbReference type="PROSITE" id="PS51000"/>
    </source>
</evidence>
<evidence type="ECO:0000256" key="1">
    <source>
        <dbReference type="ARBA" id="ARBA00023015"/>
    </source>
</evidence>
<dbReference type="PANTHER" id="PTHR34580:SF1">
    <property type="entry name" value="PROTEIN PAFC"/>
    <property type="match status" value="1"/>
</dbReference>
<dbReference type="InterPro" id="IPR026881">
    <property type="entry name" value="WYL_dom"/>
</dbReference>
<proteinExistence type="predicted"/>
<dbReference type="PIRSF" id="PIRSF016838">
    <property type="entry name" value="PafC"/>
    <property type="match status" value="1"/>
</dbReference>